<dbReference type="EMBL" id="FOZS01000002">
    <property type="protein sequence ID" value="SFS74188.1"/>
    <property type="molecule type" value="Genomic_DNA"/>
</dbReference>
<dbReference type="OrthoDB" id="201415at2157"/>
<feature type="transmembrane region" description="Helical" evidence="1">
    <location>
        <begin position="12"/>
        <end position="30"/>
    </location>
</feature>
<keyword evidence="1" id="KW-0472">Membrane</keyword>
<dbReference type="Proteomes" id="UP000199199">
    <property type="component" value="Unassembled WGS sequence"/>
</dbReference>
<feature type="transmembrane region" description="Helical" evidence="1">
    <location>
        <begin position="50"/>
        <end position="73"/>
    </location>
</feature>
<proteinExistence type="predicted"/>
<name>A0A1I6SBS8_9EURY</name>
<keyword evidence="1" id="KW-1133">Transmembrane helix</keyword>
<gene>
    <name evidence="2" type="ORF">SAMN04488556_2538</name>
</gene>
<evidence type="ECO:0000256" key="1">
    <source>
        <dbReference type="SAM" id="Phobius"/>
    </source>
</evidence>
<reference evidence="3" key="1">
    <citation type="submission" date="2016-10" db="EMBL/GenBank/DDBJ databases">
        <authorList>
            <person name="Varghese N."/>
            <person name="Submissions S."/>
        </authorList>
    </citation>
    <scope>NUCLEOTIDE SEQUENCE [LARGE SCALE GENOMIC DNA]</scope>
    <source>
        <strain evidence="3">DSM 22427</strain>
    </source>
</reference>
<sequence length="75" mass="8086">MGRYGKLDYPHLTKAGFLLGLGLLIIGVGGEFVGQTYFGGLPAWEDTLLYALSIVGLLVGFFSPFVFGIFLPLTE</sequence>
<dbReference type="InterPro" id="IPR057182">
    <property type="entry name" value="DUF7860"/>
</dbReference>
<accession>A0A1I6SBS8</accession>
<keyword evidence="1" id="KW-0812">Transmembrane</keyword>
<evidence type="ECO:0000313" key="3">
    <source>
        <dbReference type="Proteomes" id="UP000199199"/>
    </source>
</evidence>
<protein>
    <submittedName>
        <fullName evidence="2">Uncharacterized protein</fullName>
    </submittedName>
</protein>
<organism evidence="2 3">
    <name type="scientific">Halostagnicola kamekurae</name>
    <dbReference type="NCBI Taxonomy" id="619731"/>
    <lineage>
        <taxon>Archaea</taxon>
        <taxon>Methanobacteriati</taxon>
        <taxon>Methanobacteriota</taxon>
        <taxon>Stenosarchaea group</taxon>
        <taxon>Halobacteria</taxon>
        <taxon>Halobacteriales</taxon>
        <taxon>Natrialbaceae</taxon>
        <taxon>Halostagnicola</taxon>
    </lineage>
</organism>
<dbReference type="AlphaFoldDB" id="A0A1I6SBS8"/>
<evidence type="ECO:0000313" key="2">
    <source>
        <dbReference type="EMBL" id="SFS74188.1"/>
    </source>
</evidence>
<dbReference type="RefSeq" id="WP_050051512.1">
    <property type="nucleotide sequence ID" value="NZ_FOZS01000002.1"/>
</dbReference>
<dbReference type="Pfam" id="PF25259">
    <property type="entry name" value="DUF7860"/>
    <property type="match status" value="1"/>
</dbReference>
<keyword evidence="3" id="KW-1185">Reference proteome</keyword>